<gene>
    <name evidence="1" type="ORF">K460DRAFT_352127</name>
</gene>
<name>A0A9P4GJW7_9PLEO</name>
<dbReference type="Proteomes" id="UP000800039">
    <property type="component" value="Unassembled WGS sequence"/>
</dbReference>
<evidence type="ECO:0000313" key="2">
    <source>
        <dbReference type="Proteomes" id="UP000800039"/>
    </source>
</evidence>
<dbReference type="AlphaFoldDB" id="A0A9P4GJW7"/>
<dbReference type="RefSeq" id="XP_040789493.1">
    <property type="nucleotide sequence ID" value="XM_040931620.1"/>
</dbReference>
<comment type="caution">
    <text evidence="1">The sequence shown here is derived from an EMBL/GenBank/DDBJ whole genome shotgun (WGS) entry which is preliminary data.</text>
</comment>
<dbReference type="EMBL" id="ML976615">
    <property type="protein sequence ID" value="KAF1846930.1"/>
    <property type="molecule type" value="Genomic_DNA"/>
</dbReference>
<dbReference type="GeneID" id="63848872"/>
<proteinExistence type="predicted"/>
<keyword evidence="2" id="KW-1185">Reference proteome</keyword>
<evidence type="ECO:0000313" key="1">
    <source>
        <dbReference type="EMBL" id="KAF1846930.1"/>
    </source>
</evidence>
<sequence length="111" mass="12248">MAPKVDLMITDAESLRTLMISLLGKLYGDQNQLAANLTFLIIHQYGSSINSNHLHLVLSRTPDVHYRGWKLVLLYANGIVVEGLQGERKNVLDLLLKASADAIRGKVPGLK</sequence>
<reference evidence="1" key="1">
    <citation type="submission" date="2020-01" db="EMBL/GenBank/DDBJ databases">
        <authorList>
            <consortium name="DOE Joint Genome Institute"/>
            <person name="Haridas S."/>
            <person name="Albert R."/>
            <person name="Binder M."/>
            <person name="Bloem J."/>
            <person name="Labutti K."/>
            <person name="Salamov A."/>
            <person name="Andreopoulos B."/>
            <person name="Baker S.E."/>
            <person name="Barry K."/>
            <person name="Bills G."/>
            <person name="Bluhm B.H."/>
            <person name="Cannon C."/>
            <person name="Castanera R."/>
            <person name="Culley D.E."/>
            <person name="Daum C."/>
            <person name="Ezra D."/>
            <person name="Gonzalez J.B."/>
            <person name="Henrissat B."/>
            <person name="Kuo A."/>
            <person name="Liang C."/>
            <person name="Lipzen A."/>
            <person name="Lutzoni F."/>
            <person name="Magnuson J."/>
            <person name="Mondo S."/>
            <person name="Nolan M."/>
            <person name="Ohm R."/>
            <person name="Pangilinan J."/>
            <person name="Park H.-J."/>
            <person name="Ramirez L."/>
            <person name="Alfaro M."/>
            <person name="Sun H."/>
            <person name="Tritt A."/>
            <person name="Yoshinaga Y."/>
            <person name="Zwiers L.-H."/>
            <person name="Turgeon B.G."/>
            <person name="Goodwin S.B."/>
            <person name="Spatafora J.W."/>
            <person name="Crous P.W."/>
            <person name="Grigoriev I.V."/>
        </authorList>
    </citation>
    <scope>NUCLEOTIDE SEQUENCE</scope>
    <source>
        <strain evidence="1">CBS 394.84</strain>
    </source>
</reference>
<accession>A0A9P4GJW7</accession>
<organism evidence="1 2">
    <name type="scientific">Cucurbitaria berberidis CBS 394.84</name>
    <dbReference type="NCBI Taxonomy" id="1168544"/>
    <lineage>
        <taxon>Eukaryota</taxon>
        <taxon>Fungi</taxon>
        <taxon>Dikarya</taxon>
        <taxon>Ascomycota</taxon>
        <taxon>Pezizomycotina</taxon>
        <taxon>Dothideomycetes</taxon>
        <taxon>Pleosporomycetidae</taxon>
        <taxon>Pleosporales</taxon>
        <taxon>Pleosporineae</taxon>
        <taxon>Cucurbitariaceae</taxon>
        <taxon>Cucurbitaria</taxon>
    </lineage>
</organism>
<protein>
    <submittedName>
        <fullName evidence="1">Uncharacterized protein</fullName>
    </submittedName>
</protein>